<protein>
    <submittedName>
        <fullName evidence="1">Pyridoxamine 5'-phosphate oxidase family protein</fullName>
        <ecNumber evidence="1">1.-.-.-</ecNumber>
    </submittedName>
</protein>
<dbReference type="SUPFAM" id="SSF50475">
    <property type="entry name" value="FMN-binding split barrel"/>
    <property type="match status" value="1"/>
</dbReference>
<accession>A0ABW3CKF9</accession>
<comment type="caution">
    <text evidence="1">The sequence shown here is derived from an EMBL/GenBank/DDBJ whole genome shotgun (WGS) entry which is preliminary data.</text>
</comment>
<dbReference type="Pfam" id="PF12900">
    <property type="entry name" value="Pyridox_ox_2"/>
    <property type="match status" value="1"/>
</dbReference>
<dbReference type="EC" id="1.-.-.-" evidence="1"/>
<sequence length="78" mass="8251">MKLDQGGLEILGPEECLTMLATTPLGRIVFTDRALPAVQPVNYTLADGDVVIRTSPSSRLAAAASDTVVAFEIDDFDA</sequence>
<dbReference type="InterPro" id="IPR024747">
    <property type="entry name" value="Pyridox_Oxase-rel"/>
</dbReference>
<dbReference type="InterPro" id="IPR012349">
    <property type="entry name" value="Split_barrel_FMN-bd"/>
</dbReference>
<evidence type="ECO:0000313" key="2">
    <source>
        <dbReference type="Proteomes" id="UP001597083"/>
    </source>
</evidence>
<dbReference type="Proteomes" id="UP001597083">
    <property type="component" value="Unassembled WGS sequence"/>
</dbReference>
<dbReference type="Gene3D" id="2.30.110.10">
    <property type="entry name" value="Electron Transport, Fmn-binding Protein, Chain A"/>
    <property type="match status" value="1"/>
</dbReference>
<keyword evidence="2" id="KW-1185">Reference proteome</keyword>
<dbReference type="GO" id="GO:0016491">
    <property type="term" value="F:oxidoreductase activity"/>
    <property type="evidence" value="ECO:0007669"/>
    <property type="project" value="UniProtKB-KW"/>
</dbReference>
<gene>
    <name evidence="1" type="ORF">ACFQ07_18365</name>
</gene>
<reference evidence="2" key="1">
    <citation type="journal article" date="2019" name="Int. J. Syst. Evol. Microbiol.">
        <title>The Global Catalogue of Microorganisms (GCM) 10K type strain sequencing project: providing services to taxonomists for standard genome sequencing and annotation.</title>
        <authorList>
            <consortium name="The Broad Institute Genomics Platform"/>
            <consortium name="The Broad Institute Genome Sequencing Center for Infectious Disease"/>
            <person name="Wu L."/>
            <person name="Ma J."/>
        </authorList>
    </citation>
    <scope>NUCLEOTIDE SEQUENCE [LARGE SCALE GENOMIC DNA]</scope>
    <source>
        <strain evidence="2">JCM 31696</strain>
    </source>
</reference>
<proteinExistence type="predicted"/>
<evidence type="ECO:0000313" key="1">
    <source>
        <dbReference type="EMBL" id="MFD0854208.1"/>
    </source>
</evidence>
<name>A0ABW3CKF9_9ACTN</name>
<feature type="non-terminal residue" evidence="1">
    <location>
        <position position="78"/>
    </location>
</feature>
<keyword evidence="1" id="KW-0560">Oxidoreductase</keyword>
<organism evidence="1 2">
    <name type="scientific">Actinomadura adrarensis</name>
    <dbReference type="NCBI Taxonomy" id="1819600"/>
    <lineage>
        <taxon>Bacteria</taxon>
        <taxon>Bacillati</taxon>
        <taxon>Actinomycetota</taxon>
        <taxon>Actinomycetes</taxon>
        <taxon>Streptosporangiales</taxon>
        <taxon>Thermomonosporaceae</taxon>
        <taxon>Actinomadura</taxon>
    </lineage>
</organism>
<dbReference type="EMBL" id="JBHTIR010002769">
    <property type="protein sequence ID" value="MFD0854208.1"/>
    <property type="molecule type" value="Genomic_DNA"/>
</dbReference>